<feature type="domain" description="Protein kinase" evidence="20">
    <location>
        <begin position="383"/>
        <end position="656"/>
    </location>
</feature>
<evidence type="ECO:0000256" key="4">
    <source>
        <dbReference type="ARBA" id="ARBA00012513"/>
    </source>
</evidence>
<dbReference type="PROSITE" id="PS50011">
    <property type="entry name" value="PROTEIN_KINASE_DOM"/>
    <property type="match status" value="1"/>
</dbReference>
<keyword evidence="22" id="KW-1185">Reference proteome</keyword>
<evidence type="ECO:0000256" key="19">
    <source>
        <dbReference type="SAM" id="Phobius"/>
    </source>
</evidence>
<dbReference type="FunFam" id="2.60.120.200:FF:000051">
    <property type="entry name" value="L-type lectin-domain containing receptor kinase V.9"/>
    <property type="match status" value="1"/>
</dbReference>
<name>A0ABC8Y4I8_9POAL</name>
<dbReference type="Gene3D" id="1.10.510.10">
    <property type="entry name" value="Transferase(Phosphotransferase) domain 1"/>
    <property type="match status" value="1"/>
</dbReference>
<dbReference type="InterPro" id="IPR000719">
    <property type="entry name" value="Prot_kinase_dom"/>
</dbReference>
<evidence type="ECO:0000259" key="20">
    <source>
        <dbReference type="PROSITE" id="PS50011"/>
    </source>
</evidence>
<dbReference type="FunFam" id="1.10.510.10:FF:000517">
    <property type="entry name" value="Putative receptor kinase Lecrk"/>
    <property type="match status" value="1"/>
</dbReference>
<evidence type="ECO:0000256" key="9">
    <source>
        <dbReference type="ARBA" id="ARBA00022729"/>
    </source>
</evidence>
<keyword evidence="6" id="KW-0723">Serine/threonine-protein kinase</keyword>
<dbReference type="InterPro" id="IPR013320">
    <property type="entry name" value="ConA-like_dom_sf"/>
</dbReference>
<evidence type="ECO:0000313" key="22">
    <source>
        <dbReference type="Proteomes" id="UP001497457"/>
    </source>
</evidence>
<protein>
    <recommendedName>
        <fullName evidence="4">non-specific serine/threonine protein kinase</fullName>
        <ecNumber evidence="4">2.7.11.1</ecNumber>
    </recommendedName>
</protein>
<reference evidence="22" key="1">
    <citation type="submission" date="2024-06" db="EMBL/GenBank/DDBJ databases">
        <authorList>
            <person name="Ryan C."/>
        </authorList>
    </citation>
    <scope>NUCLEOTIDE SEQUENCE [LARGE SCALE GENOMIC DNA]</scope>
</reference>
<dbReference type="Gene3D" id="2.60.120.200">
    <property type="match status" value="1"/>
</dbReference>
<dbReference type="GO" id="GO:0005886">
    <property type="term" value="C:plasma membrane"/>
    <property type="evidence" value="ECO:0007669"/>
    <property type="project" value="UniProtKB-SubCell"/>
</dbReference>
<feature type="binding site" evidence="18">
    <location>
        <position position="412"/>
    </location>
    <ligand>
        <name>ATP</name>
        <dbReference type="ChEBI" id="CHEBI:30616"/>
    </ligand>
</feature>
<dbReference type="SMART" id="SM00220">
    <property type="entry name" value="S_TKc"/>
    <property type="match status" value="1"/>
</dbReference>
<dbReference type="CDD" id="cd06899">
    <property type="entry name" value="lectin_legume_LecRK_Arcelin_ConA"/>
    <property type="match status" value="1"/>
</dbReference>
<keyword evidence="14 19" id="KW-1133">Transmembrane helix</keyword>
<dbReference type="InterPro" id="IPR001220">
    <property type="entry name" value="Legume_lectin_dom"/>
</dbReference>
<reference evidence="21 22" key="2">
    <citation type="submission" date="2024-10" db="EMBL/GenBank/DDBJ databases">
        <authorList>
            <person name="Ryan C."/>
        </authorList>
    </citation>
    <scope>NUCLEOTIDE SEQUENCE [LARGE SCALE GENOMIC DNA]</scope>
</reference>
<dbReference type="Proteomes" id="UP001497457">
    <property type="component" value="Chromosome 15b"/>
</dbReference>
<comment type="similarity">
    <text evidence="3">In the C-terminal section; belongs to the protein kinase superfamily. Ser/Thr protein kinase family.</text>
</comment>
<dbReference type="InterPro" id="IPR008271">
    <property type="entry name" value="Ser/Thr_kinase_AS"/>
</dbReference>
<evidence type="ECO:0000313" key="21">
    <source>
        <dbReference type="EMBL" id="CAL4936190.1"/>
    </source>
</evidence>
<keyword evidence="16" id="KW-0675">Receptor</keyword>
<dbReference type="GO" id="GO:0005524">
    <property type="term" value="F:ATP binding"/>
    <property type="evidence" value="ECO:0007669"/>
    <property type="project" value="UniProtKB-UniRule"/>
</dbReference>
<feature type="transmembrane region" description="Helical" evidence="19">
    <location>
        <begin position="325"/>
        <end position="349"/>
    </location>
</feature>
<dbReference type="Pfam" id="PF00069">
    <property type="entry name" value="Pkinase"/>
    <property type="match status" value="1"/>
</dbReference>
<dbReference type="PROSITE" id="PS00108">
    <property type="entry name" value="PROTEIN_KINASE_ST"/>
    <property type="match status" value="1"/>
</dbReference>
<dbReference type="InterPro" id="IPR017441">
    <property type="entry name" value="Protein_kinase_ATP_BS"/>
</dbReference>
<keyword evidence="10" id="KW-0430">Lectin</keyword>
<keyword evidence="15 19" id="KW-0472">Membrane</keyword>
<dbReference type="GO" id="GO:0004674">
    <property type="term" value="F:protein serine/threonine kinase activity"/>
    <property type="evidence" value="ECO:0007669"/>
    <property type="project" value="UniProtKB-KW"/>
</dbReference>
<keyword evidence="7" id="KW-0808">Transferase</keyword>
<sequence length="683" mass="73936">MSYTFSVVVRVNFLCKCAARTNLASTSYAAMSVLALALLLTTSLQHAASAGADQFAYDGFAGASLALDGAARVTPDGLLVLTNGTVAMTGHAVHPSPLRFREPASDSDGGAVRSFSASFVFAIVSPHLHLSSHGLAFFVSRTRSLSTTMPYQYLGLLNSTDGAGTAGNHILAVELDTVLNYELGDIDNNHVGIDVDSLRSVAAASAGYYDDGDGGALRDLSLFSREAMQVWVDYDGRSTVLDVTLAPVGVSKPRKPLLSRAVDLAAAVPAEAYVGFSSSTGVMACSHYVLGWSFAFDGAAPPLDVSRLPDYPHPITTKPTRRRKVLAIVLPFVAAAAVVTAAAAVLVYVRRRMEYAELREDWEAELGAHRFAYKDLHRATDGFTDKRLIGKGGSGEVYRGVLPSCGTEVAVKRVSDESTRGMKEFVAEVASMGRLRHRNLVPLLGYCRRKGELLLVYRYMPNGSLEKFLYDHQEKVTLGWDQRFRIIKDVAAGLLYLHEEWEQVIVHRDIKPSNVLLDDEMKGRLGDFGLARLYDHGIDSYTTRVVGTTGYLAPELMSMGKASPATDVFAFGAFLLEVACGRRPVEQGMEGENFALVDCVLSHWLDGSLVEAVDSKLQCSCDCDAEEVCLTLKLGLLCSHPLPSERPSMRQVAQYLDGGAAFPELVLTNLSGHDRHIYASKTA</sequence>
<evidence type="ECO:0000256" key="3">
    <source>
        <dbReference type="ARBA" id="ARBA00010217"/>
    </source>
</evidence>
<evidence type="ECO:0000256" key="10">
    <source>
        <dbReference type="ARBA" id="ARBA00022734"/>
    </source>
</evidence>
<keyword evidence="8 19" id="KW-0812">Transmembrane</keyword>
<evidence type="ECO:0000256" key="14">
    <source>
        <dbReference type="ARBA" id="ARBA00022989"/>
    </source>
</evidence>
<dbReference type="FunFam" id="3.30.200.20:FF:000178">
    <property type="entry name" value="serine/threonine-protein kinase PBS1-like"/>
    <property type="match status" value="1"/>
</dbReference>
<dbReference type="SUPFAM" id="SSF49899">
    <property type="entry name" value="Concanavalin A-like lectins/glucanases"/>
    <property type="match status" value="1"/>
</dbReference>
<evidence type="ECO:0000256" key="16">
    <source>
        <dbReference type="ARBA" id="ARBA00023170"/>
    </source>
</evidence>
<dbReference type="SUPFAM" id="SSF56112">
    <property type="entry name" value="Protein kinase-like (PK-like)"/>
    <property type="match status" value="1"/>
</dbReference>
<evidence type="ECO:0000256" key="15">
    <source>
        <dbReference type="ARBA" id="ARBA00023136"/>
    </source>
</evidence>
<dbReference type="AlphaFoldDB" id="A0ABC8Y4I8"/>
<evidence type="ECO:0000256" key="7">
    <source>
        <dbReference type="ARBA" id="ARBA00022679"/>
    </source>
</evidence>
<keyword evidence="5" id="KW-1003">Cell membrane</keyword>
<dbReference type="EMBL" id="OZ075125">
    <property type="protein sequence ID" value="CAL4936190.1"/>
    <property type="molecule type" value="Genomic_DNA"/>
</dbReference>
<proteinExistence type="inferred from homology"/>
<dbReference type="GO" id="GO:0030246">
    <property type="term" value="F:carbohydrate binding"/>
    <property type="evidence" value="ECO:0007669"/>
    <property type="project" value="UniProtKB-KW"/>
</dbReference>
<evidence type="ECO:0000256" key="13">
    <source>
        <dbReference type="ARBA" id="ARBA00022840"/>
    </source>
</evidence>
<organism evidence="21 22">
    <name type="scientific">Urochloa decumbens</name>
    <dbReference type="NCBI Taxonomy" id="240449"/>
    <lineage>
        <taxon>Eukaryota</taxon>
        <taxon>Viridiplantae</taxon>
        <taxon>Streptophyta</taxon>
        <taxon>Embryophyta</taxon>
        <taxon>Tracheophyta</taxon>
        <taxon>Spermatophyta</taxon>
        <taxon>Magnoliopsida</taxon>
        <taxon>Liliopsida</taxon>
        <taxon>Poales</taxon>
        <taxon>Poaceae</taxon>
        <taxon>PACMAD clade</taxon>
        <taxon>Panicoideae</taxon>
        <taxon>Panicodae</taxon>
        <taxon>Paniceae</taxon>
        <taxon>Melinidinae</taxon>
        <taxon>Urochloa</taxon>
    </lineage>
</organism>
<keyword evidence="17" id="KW-0325">Glycoprotein</keyword>
<dbReference type="InterPro" id="IPR050528">
    <property type="entry name" value="L-type_Lectin-RKs"/>
</dbReference>
<dbReference type="InterPro" id="IPR019825">
    <property type="entry name" value="Lectin_legB_Mn/Ca_BS"/>
</dbReference>
<comment type="similarity">
    <text evidence="2">In the N-terminal section; belongs to the leguminous lectin family.</text>
</comment>
<dbReference type="PROSITE" id="PS00107">
    <property type="entry name" value="PROTEIN_KINASE_ATP"/>
    <property type="match status" value="1"/>
</dbReference>
<evidence type="ECO:0000256" key="17">
    <source>
        <dbReference type="ARBA" id="ARBA00023180"/>
    </source>
</evidence>
<dbReference type="InterPro" id="IPR011009">
    <property type="entry name" value="Kinase-like_dom_sf"/>
</dbReference>
<keyword evidence="12" id="KW-0418">Kinase</keyword>
<dbReference type="Gene3D" id="3.30.200.20">
    <property type="entry name" value="Phosphorylase Kinase, domain 1"/>
    <property type="match status" value="1"/>
</dbReference>
<evidence type="ECO:0000256" key="8">
    <source>
        <dbReference type="ARBA" id="ARBA00022692"/>
    </source>
</evidence>
<evidence type="ECO:0000256" key="1">
    <source>
        <dbReference type="ARBA" id="ARBA00004251"/>
    </source>
</evidence>
<dbReference type="EC" id="2.7.11.1" evidence="4"/>
<comment type="subcellular location">
    <subcellularLocation>
        <location evidence="1">Cell membrane</location>
        <topology evidence="1">Single-pass type I membrane protein</topology>
    </subcellularLocation>
</comment>
<gene>
    <name evidence="21" type="ORF">URODEC1_LOCUS29777</name>
</gene>
<evidence type="ECO:0000256" key="5">
    <source>
        <dbReference type="ARBA" id="ARBA00022475"/>
    </source>
</evidence>
<dbReference type="Pfam" id="PF00139">
    <property type="entry name" value="Lectin_legB"/>
    <property type="match status" value="1"/>
</dbReference>
<evidence type="ECO:0000256" key="12">
    <source>
        <dbReference type="ARBA" id="ARBA00022777"/>
    </source>
</evidence>
<evidence type="ECO:0000256" key="11">
    <source>
        <dbReference type="ARBA" id="ARBA00022741"/>
    </source>
</evidence>
<evidence type="ECO:0000256" key="18">
    <source>
        <dbReference type="PROSITE-ProRule" id="PRU10141"/>
    </source>
</evidence>
<evidence type="ECO:0000256" key="6">
    <source>
        <dbReference type="ARBA" id="ARBA00022527"/>
    </source>
</evidence>
<evidence type="ECO:0000256" key="2">
    <source>
        <dbReference type="ARBA" id="ARBA00008536"/>
    </source>
</evidence>
<dbReference type="PROSITE" id="PS00307">
    <property type="entry name" value="LECTIN_LEGUME_BETA"/>
    <property type="match status" value="1"/>
</dbReference>
<keyword evidence="9" id="KW-0732">Signal</keyword>
<dbReference type="CDD" id="cd14066">
    <property type="entry name" value="STKc_IRAK"/>
    <property type="match status" value="1"/>
</dbReference>
<keyword evidence="13 18" id="KW-0067">ATP-binding</keyword>
<accession>A0ABC8Y4I8</accession>
<keyword evidence="11 18" id="KW-0547">Nucleotide-binding</keyword>
<dbReference type="PANTHER" id="PTHR27007">
    <property type="match status" value="1"/>
</dbReference>